<dbReference type="KEGG" id="vg:64871679"/>
<dbReference type="RefSeq" id="YP_010062044.1">
    <property type="nucleotide sequence ID" value="NC_054790.1"/>
</dbReference>
<proteinExistence type="predicted"/>
<reference evidence="1 2" key="1">
    <citation type="submission" date="2019-07" db="EMBL/GenBank/DDBJ databases">
        <authorList>
            <person name="Garlena R.A."/>
            <person name="Russell D.A."/>
            <person name="Pope W.H."/>
            <person name="Jacobs-Sera D."/>
            <person name="Hatfull G.F."/>
        </authorList>
    </citation>
    <scope>NUCLEOTIDE SEQUENCE [LARGE SCALE GENOMIC DNA]</scope>
</reference>
<dbReference type="Proteomes" id="UP000327026">
    <property type="component" value="Segment"/>
</dbReference>
<keyword evidence="2" id="KW-1185">Reference proteome</keyword>
<dbReference type="GeneID" id="64871679"/>
<sequence length="42" mass="4666">MKSAIVLFLIKQGVKYLKNHPDLIPGNVDNVIIDLIAEYLGV</sequence>
<name>A0A5J6THW8_9CAUD</name>
<protein>
    <submittedName>
        <fullName evidence="1">Uncharacterized protein</fullName>
    </submittedName>
</protein>
<accession>A0A5J6THW8</accession>
<gene>
    <name evidence="1" type="primary">8</name>
    <name evidence="1" type="ORF">PBI_ANTHONY_8</name>
</gene>
<evidence type="ECO:0000313" key="2">
    <source>
        <dbReference type="Proteomes" id="UP000327026"/>
    </source>
</evidence>
<organism evidence="1 2">
    <name type="scientific">Mycobacterium phage Anthony</name>
    <dbReference type="NCBI Taxonomy" id="2599857"/>
    <lineage>
        <taxon>Viruses</taxon>
        <taxon>Duplodnaviria</taxon>
        <taxon>Heunggongvirae</taxon>
        <taxon>Uroviricota</taxon>
        <taxon>Caudoviricetes</taxon>
        <taxon>Anthonyvirus</taxon>
        <taxon>Anthonyvirus anthony</taxon>
    </lineage>
</organism>
<evidence type="ECO:0000313" key="1">
    <source>
        <dbReference type="EMBL" id="QFG10380.1"/>
    </source>
</evidence>
<dbReference type="EMBL" id="MN234188">
    <property type="protein sequence ID" value="QFG10380.1"/>
    <property type="molecule type" value="Genomic_DNA"/>
</dbReference>